<comment type="caution">
    <text evidence="3">The sequence shown here is derived from an EMBL/GenBank/DDBJ whole genome shotgun (WGS) entry which is preliminary data.</text>
</comment>
<accession>A0ABD3R4J1</accession>
<evidence type="ECO:0000256" key="1">
    <source>
        <dbReference type="SAM" id="MobiDB-lite"/>
    </source>
</evidence>
<keyword evidence="4" id="KW-1185">Reference proteome</keyword>
<sequence>MTSSAAERAAKALMGANRNRPSRHMSQVTSLSALSGLPSSSMTSGGGSGTEESSSSYPVESSSSSTDRDRGGGGPTSSSSSPGVGGGGGPSFMNHLQSQYESLSERLAREVASSTNVSGTASPLLPKSGSRRGKSPGNSSRRVRWAEMARIASTVDADRANNVTDDDDDMPRSPMEALADLFQRRYTLPIFLLLTTAIFLLVHLSGGPNDDGQVRYNGQSSSSSSSLGETSSYSSQRGQSPGGIPGGITRSGGIEGDMTRSVGIEDLVFSVTPTSVSIGSLVPTMTVMHHTTPKISPLDGGALSPYVRSDGVGNDPGWIIVETASGGKGFTSGEPDAVVLEDDSSKTGMKWGYGDGVPTPDPALLLSEDDGSETGLKWDYPPGVPTPDPALAHDDRDDASLAALVWNYPPGVPTPNPALLVEITPPVSSAPVSLKWGGQNTNVRPPTNVVDQGLSASLKWNYPNGAPTPDPALLKGVPDQLVWGYPPGVPTPDPILLEDGGENDELIWGYPPGVPTPDPALLMASGGNEPAVWGYPPGEPTPDPALLNGETGYTDAPTKRNVETGLDPPTKKPTKPTPSFISSYPVTMKIQDMAPETARPHIQDAQPPGDGEPNPPSPPLIPVDHNGNPVEVAPEPRPGRGGSRPAVNTQPYNGPGGYIYDVKGSNPDWTDPDFNGPNGYTIDQIGLQGGAVIPQMQSSCGCCCCNCGGGSVGGYGARGMVLPVTPQGYAQHVGGTFDINGQLRSIFPDSKASGESLGCPWDCLIDETVPTKGRSNEDDALYEIFYTNPLNCCGTIVEVGAGDGAQYSTSFFFEKGMNWTTYLTEADPLEYAKIADNRSGKRVIATHGAFCKEGPYLYFDEKSHHFQGLTADDDHSSELMSNDFEVTNSTTKVDCIRLDTLLAGIDHVNVMIIRVKGDPWAVIRTMDWSVQVDIWVILMEQKEGVTHDTARAALKLNYYVPAAWDIKLWCDTPTNCMENEVWLQKNFNPIKRPLLQDYRGLRGTFA</sequence>
<feature type="region of interest" description="Disordered" evidence="1">
    <location>
        <begin position="1"/>
        <end position="143"/>
    </location>
</feature>
<reference evidence="3 4" key="1">
    <citation type="submission" date="2024-10" db="EMBL/GenBank/DDBJ databases">
        <title>Updated reference genomes for cyclostephanoid diatoms.</title>
        <authorList>
            <person name="Roberts W.R."/>
            <person name="Alverson A.J."/>
        </authorList>
    </citation>
    <scope>NUCLEOTIDE SEQUENCE [LARGE SCALE GENOMIC DNA]</scope>
    <source>
        <strain evidence="3 4">AJA228-03</strain>
    </source>
</reference>
<feature type="compositionally biased region" description="Low complexity" evidence="1">
    <location>
        <begin position="220"/>
        <end position="235"/>
    </location>
</feature>
<evidence type="ECO:0000259" key="2">
    <source>
        <dbReference type="Pfam" id="PF05050"/>
    </source>
</evidence>
<feature type="region of interest" description="Disordered" evidence="1">
    <location>
        <begin position="548"/>
        <end position="584"/>
    </location>
</feature>
<feature type="compositionally biased region" description="Low complexity" evidence="1">
    <location>
        <begin position="29"/>
        <end position="43"/>
    </location>
</feature>
<feature type="region of interest" description="Disordered" evidence="1">
    <location>
        <begin position="598"/>
        <end position="654"/>
    </location>
</feature>
<name>A0ABD3R4J1_9STRA</name>
<dbReference type="InterPro" id="IPR029063">
    <property type="entry name" value="SAM-dependent_MTases_sf"/>
</dbReference>
<feature type="compositionally biased region" description="Gly residues" evidence="1">
    <location>
        <begin position="240"/>
        <end position="255"/>
    </location>
</feature>
<dbReference type="PANTHER" id="PTHR34009">
    <property type="entry name" value="PROTEIN STAR"/>
    <property type="match status" value="1"/>
</dbReference>
<dbReference type="Gene3D" id="3.40.50.150">
    <property type="entry name" value="Vaccinia Virus protein VP39"/>
    <property type="match status" value="1"/>
</dbReference>
<feature type="region of interest" description="Disordered" evidence="1">
    <location>
        <begin position="212"/>
        <end position="256"/>
    </location>
</feature>
<protein>
    <recommendedName>
        <fullName evidence="2">Methyltransferase FkbM domain-containing protein</fullName>
    </recommendedName>
</protein>
<organism evidence="3 4">
    <name type="scientific">Cyclostephanos tholiformis</name>
    <dbReference type="NCBI Taxonomy" id="382380"/>
    <lineage>
        <taxon>Eukaryota</taxon>
        <taxon>Sar</taxon>
        <taxon>Stramenopiles</taxon>
        <taxon>Ochrophyta</taxon>
        <taxon>Bacillariophyta</taxon>
        <taxon>Coscinodiscophyceae</taxon>
        <taxon>Thalassiosirophycidae</taxon>
        <taxon>Stephanodiscales</taxon>
        <taxon>Stephanodiscaceae</taxon>
        <taxon>Cyclostephanos</taxon>
    </lineage>
</organism>
<evidence type="ECO:0000313" key="4">
    <source>
        <dbReference type="Proteomes" id="UP001530377"/>
    </source>
</evidence>
<dbReference type="InterPro" id="IPR053202">
    <property type="entry name" value="EGF_Rcpt_Signaling_Reg"/>
</dbReference>
<feature type="domain" description="Methyltransferase FkbM" evidence="2">
    <location>
        <begin position="798"/>
        <end position="943"/>
    </location>
</feature>
<feature type="compositionally biased region" description="Low complexity" evidence="1">
    <location>
        <begin position="50"/>
        <end position="65"/>
    </location>
</feature>
<dbReference type="AlphaFoldDB" id="A0ABD3R4J1"/>
<dbReference type="InterPro" id="IPR006342">
    <property type="entry name" value="FkbM_mtfrase"/>
</dbReference>
<feature type="compositionally biased region" description="Polar residues" evidence="1">
    <location>
        <begin position="112"/>
        <end position="121"/>
    </location>
</feature>
<dbReference type="EMBL" id="JALLPB020000586">
    <property type="protein sequence ID" value="KAL3807770.1"/>
    <property type="molecule type" value="Genomic_DNA"/>
</dbReference>
<dbReference type="Proteomes" id="UP001530377">
    <property type="component" value="Unassembled WGS sequence"/>
</dbReference>
<gene>
    <name evidence="3" type="ORF">ACHAXA_007583</name>
</gene>
<proteinExistence type="predicted"/>
<dbReference type="Pfam" id="PF05050">
    <property type="entry name" value="Methyltransf_21"/>
    <property type="match status" value="1"/>
</dbReference>
<dbReference type="PANTHER" id="PTHR34009:SF2">
    <property type="entry name" value="PROTEIN STAR"/>
    <property type="match status" value="1"/>
</dbReference>
<evidence type="ECO:0000313" key="3">
    <source>
        <dbReference type="EMBL" id="KAL3807770.1"/>
    </source>
</evidence>